<dbReference type="EMBL" id="UYSG01011422">
    <property type="protein sequence ID" value="VDL62273.1"/>
    <property type="molecule type" value="Genomic_DNA"/>
</dbReference>
<feature type="binding site" evidence="7">
    <location>
        <position position="38"/>
    </location>
    <ligand>
        <name>ATP</name>
        <dbReference type="ChEBI" id="CHEBI:30616"/>
    </ligand>
</feature>
<dbReference type="InterPro" id="IPR000719">
    <property type="entry name" value="Prot_kinase_dom"/>
</dbReference>
<evidence type="ECO:0000313" key="10">
    <source>
        <dbReference type="EMBL" id="VDL62273.1"/>
    </source>
</evidence>
<dbReference type="PANTHER" id="PTHR24351">
    <property type="entry name" value="RIBOSOMAL PROTEIN S6 KINASE"/>
    <property type="match status" value="1"/>
</dbReference>
<dbReference type="InterPro" id="IPR017441">
    <property type="entry name" value="Protein_kinase_ATP_BS"/>
</dbReference>
<name>A0A0R3SW40_HYMDI</name>
<evidence type="ECO:0000313" key="13">
    <source>
        <dbReference type="Proteomes" id="UP000321570"/>
    </source>
</evidence>
<dbReference type="PROSITE" id="PS00107">
    <property type="entry name" value="PROTEIN_KINASE_ATP"/>
    <property type="match status" value="1"/>
</dbReference>
<reference evidence="11 13" key="3">
    <citation type="submission" date="2019-07" db="EMBL/GenBank/DDBJ databases">
        <authorList>
            <person name="Jastrzebski P J."/>
            <person name="Paukszto L."/>
            <person name="Jastrzebski P J."/>
        </authorList>
    </citation>
    <scope>NUCLEOTIDE SEQUENCE [LARGE SCALE GENOMIC DNA]</scope>
    <source>
        <strain evidence="11 13">WMS-il1</strain>
    </source>
</reference>
<evidence type="ECO:0000256" key="8">
    <source>
        <dbReference type="RuleBase" id="RU000304"/>
    </source>
</evidence>
<dbReference type="Proteomes" id="UP000321570">
    <property type="component" value="Unassembled WGS sequence"/>
</dbReference>
<dbReference type="OrthoDB" id="4062651at2759"/>
<keyword evidence="2" id="KW-0597">Phosphoprotein</keyword>
<sequence length="407" mass="46619">MVSADFDVLRFIGKGCYSMVYEVTPKYDQEDMSIYAFKRIFIQEPNAIECAKKERNILVRLAEHTNHSPFLPTLYYSYIFKNSPVLVLHRGSGWDLFQLLTRQRLLSEHDARFYASEIICGLEHLHSMQIVHLDLKPENILLDRYGHLIISDFDRSFDLSLNQTPKPVDFGGTLSFMAPEIAKQEMLSTKADIWSLAALIAEMVSGPIRSLSRNDEQGRKMARQNQYKITNMHKLSKNLQALFNTCLAANPSARPDITGVKRLRFFKFVDWEKVLSCTLKPPLDPFTLGSSSNTSDWGVDPVDQFLLDAAFDDHMPLIRGKLELDLSRPSGEIRCVPVLPNYEKLKNAGINIDCVHDHLGDFDFVHPSLRKPEPVEKKEVDEVTKSIDVSQMSVELELVRERHFSRD</sequence>
<keyword evidence="4 7" id="KW-0547">Nucleotide-binding</keyword>
<dbReference type="InterPro" id="IPR011009">
    <property type="entry name" value="Kinase-like_dom_sf"/>
</dbReference>
<keyword evidence="6 7" id="KW-0067">ATP-binding</keyword>
<dbReference type="SMART" id="SM00220">
    <property type="entry name" value="S_TKc"/>
    <property type="match status" value="1"/>
</dbReference>
<evidence type="ECO:0000256" key="3">
    <source>
        <dbReference type="ARBA" id="ARBA00022679"/>
    </source>
</evidence>
<dbReference type="WBParaSite" id="HDID_0000985601-mRNA-1">
    <property type="protein sequence ID" value="HDID_0000985601-mRNA-1"/>
    <property type="gene ID" value="HDID_0000985601"/>
</dbReference>
<dbReference type="Gene3D" id="1.10.510.10">
    <property type="entry name" value="Transferase(Phosphotransferase) domain 1"/>
    <property type="match status" value="1"/>
</dbReference>
<proteinExistence type="inferred from homology"/>
<dbReference type="STRING" id="6216.A0A0R3SW40"/>
<evidence type="ECO:0000313" key="12">
    <source>
        <dbReference type="Proteomes" id="UP000274504"/>
    </source>
</evidence>
<dbReference type="GO" id="GO:0004674">
    <property type="term" value="F:protein serine/threonine kinase activity"/>
    <property type="evidence" value="ECO:0007669"/>
    <property type="project" value="UniProtKB-KW"/>
</dbReference>
<keyword evidence="13" id="KW-1185">Reference proteome</keyword>
<evidence type="ECO:0000256" key="4">
    <source>
        <dbReference type="ARBA" id="ARBA00022741"/>
    </source>
</evidence>
<comment type="similarity">
    <text evidence="8">Belongs to the protein kinase superfamily.</text>
</comment>
<dbReference type="Proteomes" id="UP000274504">
    <property type="component" value="Unassembled WGS sequence"/>
</dbReference>
<evidence type="ECO:0000256" key="7">
    <source>
        <dbReference type="PROSITE-ProRule" id="PRU10141"/>
    </source>
</evidence>
<dbReference type="Gene3D" id="3.30.200.20">
    <property type="entry name" value="Phosphorylase Kinase, domain 1"/>
    <property type="match status" value="1"/>
</dbReference>
<evidence type="ECO:0000256" key="1">
    <source>
        <dbReference type="ARBA" id="ARBA00022527"/>
    </source>
</evidence>
<organism evidence="14">
    <name type="scientific">Hymenolepis diminuta</name>
    <name type="common">Rat tapeworm</name>
    <dbReference type="NCBI Taxonomy" id="6216"/>
    <lineage>
        <taxon>Eukaryota</taxon>
        <taxon>Metazoa</taxon>
        <taxon>Spiralia</taxon>
        <taxon>Lophotrochozoa</taxon>
        <taxon>Platyhelminthes</taxon>
        <taxon>Cestoda</taxon>
        <taxon>Eucestoda</taxon>
        <taxon>Cyclophyllidea</taxon>
        <taxon>Hymenolepididae</taxon>
        <taxon>Hymenolepis</taxon>
    </lineage>
</organism>
<dbReference type="PROSITE" id="PS50011">
    <property type="entry name" value="PROTEIN_KINASE_DOM"/>
    <property type="match status" value="1"/>
</dbReference>
<dbReference type="Pfam" id="PF00069">
    <property type="entry name" value="Pkinase"/>
    <property type="match status" value="1"/>
</dbReference>
<dbReference type="SUPFAM" id="SSF56112">
    <property type="entry name" value="Protein kinase-like (PK-like)"/>
    <property type="match status" value="1"/>
</dbReference>
<evidence type="ECO:0000259" key="9">
    <source>
        <dbReference type="PROSITE" id="PS50011"/>
    </source>
</evidence>
<evidence type="ECO:0000256" key="6">
    <source>
        <dbReference type="ARBA" id="ARBA00022840"/>
    </source>
</evidence>
<keyword evidence="5" id="KW-0418">Kinase</keyword>
<reference evidence="14" key="1">
    <citation type="submission" date="2017-02" db="UniProtKB">
        <authorList>
            <consortium name="WormBaseParasite"/>
        </authorList>
    </citation>
    <scope>IDENTIFICATION</scope>
</reference>
<dbReference type="InterPro" id="IPR008271">
    <property type="entry name" value="Ser/Thr_kinase_AS"/>
</dbReference>
<dbReference type="AlphaFoldDB" id="A0A0R3SW40"/>
<gene>
    <name evidence="10" type="ORF">HDID_LOCUS9854</name>
    <name evidence="11" type="ORF">WMSIL1_LOCUS9823</name>
</gene>
<evidence type="ECO:0000313" key="11">
    <source>
        <dbReference type="EMBL" id="VUZ51035.1"/>
    </source>
</evidence>
<dbReference type="GO" id="GO:0005524">
    <property type="term" value="F:ATP binding"/>
    <property type="evidence" value="ECO:0007669"/>
    <property type="project" value="UniProtKB-UniRule"/>
</dbReference>
<keyword evidence="1 8" id="KW-0723">Serine/threonine-protein kinase</keyword>
<evidence type="ECO:0000313" key="14">
    <source>
        <dbReference type="WBParaSite" id="HDID_0000985601-mRNA-1"/>
    </source>
</evidence>
<evidence type="ECO:0000256" key="5">
    <source>
        <dbReference type="ARBA" id="ARBA00022777"/>
    </source>
</evidence>
<dbReference type="PROSITE" id="PS00108">
    <property type="entry name" value="PROTEIN_KINASE_ST"/>
    <property type="match status" value="1"/>
</dbReference>
<reference evidence="10 12" key="2">
    <citation type="submission" date="2018-11" db="EMBL/GenBank/DDBJ databases">
        <authorList>
            <consortium name="Pathogen Informatics"/>
        </authorList>
    </citation>
    <scope>NUCLEOTIDE SEQUENCE [LARGE SCALE GENOMIC DNA]</scope>
</reference>
<protein>
    <submittedName>
        <fullName evidence="14">Protein kinase domain-containing protein</fullName>
    </submittedName>
</protein>
<feature type="domain" description="Protein kinase" evidence="9">
    <location>
        <begin position="6"/>
        <end position="266"/>
    </location>
</feature>
<keyword evidence="3" id="KW-0808">Transferase</keyword>
<dbReference type="EMBL" id="CABIJS010000421">
    <property type="protein sequence ID" value="VUZ51035.1"/>
    <property type="molecule type" value="Genomic_DNA"/>
</dbReference>
<accession>A0A0R3SW40</accession>
<evidence type="ECO:0000256" key="2">
    <source>
        <dbReference type="ARBA" id="ARBA00022553"/>
    </source>
</evidence>